<accession>X1KZQ5</accession>
<comment type="caution">
    <text evidence="1">The sequence shown here is derived from an EMBL/GenBank/DDBJ whole genome shotgun (WGS) entry which is preliminary data.</text>
</comment>
<evidence type="ECO:0000313" key="1">
    <source>
        <dbReference type="EMBL" id="GAH95669.1"/>
    </source>
</evidence>
<proteinExistence type="predicted"/>
<reference evidence="1" key="1">
    <citation type="journal article" date="2014" name="Front. Microbiol.">
        <title>High frequency of phylogenetically diverse reductive dehalogenase-homologous genes in deep subseafloor sedimentary metagenomes.</title>
        <authorList>
            <person name="Kawai M."/>
            <person name="Futagami T."/>
            <person name="Toyoda A."/>
            <person name="Takaki Y."/>
            <person name="Nishi S."/>
            <person name="Hori S."/>
            <person name="Arai W."/>
            <person name="Tsubouchi T."/>
            <person name="Morono Y."/>
            <person name="Uchiyama I."/>
            <person name="Ito T."/>
            <person name="Fujiyama A."/>
            <person name="Inagaki F."/>
            <person name="Takami H."/>
        </authorList>
    </citation>
    <scope>NUCLEOTIDE SEQUENCE</scope>
    <source>
        <strain evidence="1">Expedition CK06-06</strain>
    </source>
</reference>
<feature type="non-terminal residue" evidence="1">
    <location>
        <position position="1"/>
    </location>
</feature>
<organism evidence="1">
    <name type="scientific">marine sediment metagenome</name>
    <dbReference type="NCBI Taxonomy" id="412755"/>
    <lineage>
        <taxon>unclassified sequences</taxon>
        <taxon>metagenomes</taxon>
        <taxon>ecological metagenomes</taxon>
    </lineage>
</organism>
<dbReference type="AlphaFoldDB" id="X1KZQ5"/>
<name>X1KZQ5_9ZZZZ</name>
<sequence>INPNPNIIQNEKEKAVFITIGLLMTLDIIPETKITL</sequence>
<gene>
    <name evidence="1" type="ORF">S03H2_72987</name>
</gene>
<dbReference type="EMBL" id="BARU01049712">
    <property type="protein sequence ID" value="GAH95669.1"/>
    <property type="molecule type" value="Genomic_DNA"/>
</dbReference>
<protein>
    <submittedName>
        <fullName evidence="1">Uncharacterized protein</fullName>
    </submittedName>
</protein>